<dbReference type="OrthoDB" id="8689816at2"/>
<feature type="transmembrane region" description="Helical" evidence="1">
    <location>
        <begin position="53"/>
        <end position="70"/>
    </location>
</feature>
<reference evidence="2 3" key="1">
    <citation type="submission" date="2017-03" db="EMBL/GenBank/DDBJ databases">
        <title>Rapid Whole Genome Sequencing of Comamonas kerstersii Causing Continuous ambulatory Peritoneal Dialysis-Associated Peritonitis.</title>
        <authorList>
            <person name="Zheng B."/>
        </authorList>
    </citation>
    <scope>NUCLEOTIDE SEQUENCE [LARGE SCALE GENOMIC DNA]</scope>
    <source>
        <strain evidence="2 3">8943</strain>
    </source>
</reference>
<dbReference type="EMBL" id="CP020121">
    <property type="protein sequence ID" value="AQZ98805.1"/>
    <property type="molecule type" value="Genomic_DNA"/>
</dbReference>
<evidence type="ECO:0000313" key="2">
    <source>
        <dbReference type="EMBL" id="AQZ98805.1"/>
    </source>
</evidence>
<dbReference type="Proteomes" id="UP000242792">
    <property type="component" value="Chromosome"/>
</dbReference>
<proteinExistence type="predicted"/>
<name>A0A1V0BFT9_9BURK</name>
<dbReference type="InterPro" id="IPR031044">
    <property type="entry name" value="Small_Trp_rich"/>
</dbReference>
<dbReference type="KEGG" id="cke:B5M06_11660"/>
<evidence type="ECO:0008006" key="4">
    <source>
        <dbReference type="Google" id="ProtNLM"/>
    </source>
</evidence>
<accession>A0A1V0BFT9</accession>
<organism evidence="2 3">
    <name type="scientific">Comamonas kerstersii</name>
    <dbReference type="NCBI Taxonomy" id="225992"/>
    <lineage>
        <taxon>Bacteria</taxon>
        <taxon>Pseudomonadati</taxon>
        <taxon>Pseudomonadota</taxon>
        <taxon>Betaproteobacteria</taxon>
        <taxon>Burkholderiales</taxon>
        <taxon>Comamonadaceae</taxon>
        <taxon>Comamonas</taxon>
    </lineage>
</organism>
<feature type="transmembrane region" description="Helical" evidence="1">
    <location>
        <begin position="21"/>
        <end position="41"/>
    </location>
</feature>
<evidence type="ECO:0000313" key="3">
    <source>
        <dbReference type="Proteomes" id="UP000242792"/>
    </source>
</evidence>
<keyword evidence="1" id="KW-0472">Membrane</keyword>
<gene>
    <name evidence="2" type="ORF">B5M06_11660</name>
</gene>
<evidence type="ECO:0000256" key="1">
    <source>
        <dbReference type="SAM" id="Phobius"/>
    </source>
</evidence>
<sequence length="106" mass="12312">MVRTLAPVPGKPESQDTRRGKIMWLLSAVTLLALLRVLAHLEVVDVWGISAMSWWWIVGGYALCAAWFTYADRSGLTTRKAMERMELQRKQRIEKQREILGTRRKR</sequence>
<protein>
    <recommendedName>
        <fullName evidence="4">TIGR04438 family Trp-rich protein</fullName>
    </recommendedName>
</protein>
<keyword evidence="1" id="KW-0812">Transmembrane</keyword>
<dbReference type="AlphaFoldDB" id="A0A1V0BFT9"/>
<dbReference type="NCBIfam" id="TIGR04438">
    <property type="entry name" value="small_Trp_rich"/>
    <property type="match status" value="1"/>
</dbReference>
<keyword evidence="1" id="KW-1133">Transmembrane helix</keyword>